<proteinExistence type="predicted"/>
<dbReference type="Pfam" id="PF07707">
    <property type="entry name" value="BACK"/>
    <property type="match status" value="1"/>
</dbReference>
<keyword evidence="1" id="KW-0880">Kelch repeat</keyword>
<keyword evidence="5" id="KW-1185">Reference proteome</keyword>
<dbReference type="Gene3D" id="1.25.40.420">
    <property type="match status" value="1"/>
</dbReference>
<accession>A0A8C5G0C2</accession>
<dbReference type="InterPro" id="IPR011705">
    <property type="entry name" value="BACK"/>
</dbReference>
<keyword evidence="2" id="KW-0677">Repeat</keyword>
<evidence type="ECO:0000256" key="1">
    <source>
        <dbReference type="ARBA" id="ARBA00022441"/>
    </source>
</evidence>
<dbReference type="SUPFAM" id="SSF101898">
    <property type="entry name" value="NHL repeat"/>
    <property type="match status" value="1"/>
</dbReference>
<dbReference type="PIRSF" id="PIRSF037037">
    <property type="entry name" value="Kelch-like_protein_gigaxonin"/>
    <property type="match status" value="1"/>
</dbReference>
<dbReference type="Ensembl" id="ENSGWIT00000005804.1">
    <property type="protein sequence ID" value="ENSGWIP00000005396.1"/>
    <property type="gene ID" value="ENSGWIG00000002922.1"/>
</dbReference>
<dbReference type="Pfam" id="PF24681">
    <property type="entry name" value="Kelch_KLHDC2_KLHL20_DRC7"/>
    <property type="match status" value="1"/>
</dbReference>
<dbReference type="PANTHER" id="PTHR24412">
    <property type="entry name" value="KELCH PROTEIN"/>
    <property type="match status" value="1"/>
</dbReference>
<protein>
    <recommendedName>
        <fullName evidence="3">BACK domain-containing protein</fullName>
    </recommendedName>
</protein>
<dbReference type="InterPro" id="IPR017096">
    <property type="entry name" value="BTB-kelch_protein"/>
</dbReference>
<dbReference type="Gene3D" id="2.120.10.80">
    <property type="entry name" value="Kelch-type beta propeller"/>
    <property type="match status" value="1"/>
</dbReference>
<evidence type="ECO:0000256" key="2">
    <source>
        <dbReference type="ARBA" id="ARBA00022737"/>
    </source>
</evidence>
<reference evidence="4" key="2">
    <citation type="submission" date="2025-09" db="UniProtKB">
        <authorList>
            <consortium name="Ensembl"/>
        </authorList>
    </citation>
    <scope>IDENTIFICATION</scope>
</reference>
<dbReference type="FunFam" id="1.25.40.420:FF:000001">
    <property type="entry name" value="Kelch-like family member 12"/>
    <property type="match status" value="1"/>
</dbReference>
<dbReference type="Gene3D" id="2.130.10.80">
    <property type="entry name" value="Galactose oxidase/kelch, beta-propeller"/>
    <property type="match status" value="1"/>
</dbReference>
<dbReference type="PANTHER" id="PTHR24412:SF172">
    <property type="entry name" value="KELCH-LIKE PROTEIN 10"/>
    <property type="match status" value="1"/>
</dbReference>
<dbReference type="InterPro" id="IPR037293">
    <property type="entry name" value="Gal_Oxidase_central_sf"/>
</dbReference>
<dbReference type="Pfam" id="PF01344">
    <property type="entry name" value="Kelch_1"/>
    <property type="match status" value="1"/>
</dbReference>
<dbReference type="SMART" id="SM00875">
    <property type="entry name" value="BACK"/>
    <property type="match status" value="1"/>
</dbReference>
<dbReference type="SUPFAM" id="SSF117281">
    <property type="entry name" value="Kelch motif"/>
    <property type="match status" value="1"/>
</dbReference>
<sequence>MEVHQFNVKSLEQTCFEALKDRLCPEKCIGLWQFTKVWYIPILFQLKYEAFHFICENFEEVSLCEEFLQLEVQELADILGQDDLTVTQESKVYQSVLRWINHMPEERQGAISTLLPKVRLGLMDKSYITDNVLNNDVVKTNPGSHLLVSDTLKVMSQPSLLCSESGINNTLFCRRLPNAVLLMVGLFSNTIEAFDYRTNSWITVHTHPSLEDSMTHLDLYSTVFLGKCFYIVGGGLRRTSPSDRVWRFNLVTHTWQEMSPMKVSRYLMSANVLKGYIYAMGGSRNYTLHRTAERYQPNINQWTFIASMNEGRISASCTTLNNKIYICGGQSNRILNTAEYYNPDTNQWTLISPMGTPRCDLGVVAYMGHIFAVGGRDGPIDLRSAEAYDPVTNWTLITPMGTPRCDLGVVAYMGHIFAVGGRDGFRDLRSAEAYDPVTNTWYNVPEMVHRHRYFDIAVMNKQIFVVSCRTGKIVECYDYTTNTWSVVFSGMDHNDWVKCCVISGLPNMAEYCSPREPIIPRTQV</sequence>
<evidence type="ECO:0000313" key="4">
    <source>
        <dbReference type="Ensembl" id="ENSGWIP00000005396.1"/>
    </source>
</evidence>
<dbReference type="SMART" id="SM00612">
    <property type="entry name" value="Kelch"/>
    <property type="match status" value="5"/>
</dbReference>
<evidence type="ECO:0000259" key="3">
    <source>
        <dbReference type="SMART" id="SM00875"/>
    </source>
</evidence>
<feature type="domain" description="BACK" evidence="3">
    <location>
        <begin position="28"/>
        <end position="133"/>
    </location>
</feature>
<organism evidence="4 5">
    <name type="scientific">Gouania willdenowi</name>
    <name type="common">Blunt-snouted clingfish</name>
    <name type="synonym">Lepadogaster willdenowi</name>
    <dbReference type="NCBI Taxonomy" id="441366"/>
    <lineage>
        <taxon>Eukaryota</taxon>
        <taxon>Metazoa</taxon>
        <taxon>Chordata</taxon>
        <taxon>Craniata</taxon>
        <taxon>Vertebrata</taxon>
        <taxon>Euteleostomi</taxon>
        <taxon>Actinopterygii</taxon>
        <taxon>Neopterygii</taxon>
        <taxon>Teleostei</taxon>
        <taxon>Neoteleostei</taxon>
        <taxon>Acanthomorphata</taxon>
        <taxon>Ovalentaria</taxon>
        <taxon>Blenniimorphae</taxon>
        <taxon>Blenniiformes</taxon>
        <taxon>Gobiesocoidei</taxon>
        <taxon>Gobiesocidae</taxon>
        <taxon>Gobiesocinae</taxon>
        <taxon>Gouania</taxon>
    </lineage>
</organism>
<evidence type="ECO:0000313" key="5">
    <source>
        <dbReference type="Proteomes" id="UP000694680"/>
    </source>
</evidence>
<dbReference type="InterPro" id="IPR015915">
    <property type="entry name" value="Kelch-typ_b-propeller"/>
</dbReference>
<dbReference type="AlphaFoldDB" id="A0A8C5G0C2"/>
<reference evidence="4" key="1">
    <citation type="submission" date="2025-08" db="UniProtKB">
        <authorList>
            <consortium name="Ensembl"/>
        </authorList>
    </citation>
    <scope>IDENTIFICATION</scope>
</reference>
<dbReference type="Proteomes" id="UP000694680">
    <property type="component" value="Unassembled WGS sequence"/>
</dbReference>
<name>A0A8C5G0C2_GOUWI</name>
<dbReference type="InterPro" id="IPR006652">
    <property type="entry name" value="Kelch_1"/>
</dbReference>